<evidence type="ECO:0000256" key="1">
    <source>
        <dbReference type="SAM" id="MobiDB-lite"/>
    </source>
</evidence>
<feature type="compositionally biased region" description="Basic residues" evidence="1">
    <location>
        <begin position="16"/>
        <end position="49"/>
    </location>
</feature>
<accession>A0A6J4IN51</accession>
<feature type="compositionally biased region" description="Basic and acidic residues" evidence="1">
    <location>
        <begin position="86"/>
        <end position="97"/>
    </location>
</feature>
<dbReference type="EMBL" id="CADCTL010000165">
    <property type="protein sequence ID" value="CAA9255106.1"/>
    <property type="molecule type" value="Genomic_DNA"/>
</dbReference>
<gene>
    <name evidence="2" type="ORF">AVDCRST_MAG04-2321</name>
</gene>
<protein>
    <submittedName>
        <fullName evidence="2">Uncharacterized protein</fullName>
    </submittedName>
</protein>
<feature type="non-terminal residue" evidence="2">
    <location>
        <position position="1"/>
    </location>
</feature>
<reference evidence="2" key="1">
    <citation type="submission" date="2020-02" db="EMBL/GenBank/DDBJ databases">
        <authorList>
            <person name="Meier V. D."/>
        </authorList>
    </citation>
    <scope>NUCLEOTIDE SEQUENCE</scope>
    <source>
        <strain evidence="2">AVDCRST_MAG04</strain>
    </source>
</reference>
<feature type="non-terminal residue" evidence="2">
    <location>
        <position position="131"/>
    </location>
</feature>
<feature type="region of interest" description="Disordered" evidence="1">
    <location>
        <begin position="1"/>
        <end position="131"/>
    </location>
</feature>
<name>A0A6J4IN51_9PROT</name>
<organism evidence="2">
    <name type="scientific">uncultured Acetobacteraceae bacterium</name>
    <dbReference type="NCBI Taxonomy" id="169975"/>
    <lineage>
        <taxon>Bacteria</taxon>
        <taxon>Pseudomonadati</taxon>
        <taxon>Pseudomonadota</taxon>
        <taxon>Alphaproteobacteria</taxon>
        <taxon>Acetobacterales</taxon>
        <taxon>Acetobacteraceae</taxon>
        <taxon>environmental samples</taxon>
    </lineage>
</organism>
<feature type="compositionally biased region" description="Basic residues" evidence="1">
    <location>
        <begin position="56"/>
        <end position="84"/>
    </location>
</feature>
<evidence type="ECO:0000313" key="2">
    <source>
        <dbReference type="EMBL" id="CAA9255106.1"/>
    </source>
</evidence>
<sequence length="131" mass="14475">RPGGGRRPRPAGAARPSRRRQRQLPRRTRSAGRRAHRPGGGFRQRRNPHRGGGGARRPRRVQPGHRHGPAARRRADHPRRKPAQRARGDREHADRRGAAGFDAGRAGARADPAEPGQRRRVPCPVQAAPAM</sequence>
<proteinExistence type="predicted"/>
<feature type="compositionally biased region" description="Low complexity" evidence="1">
    <location>
        <begin position="98"/>
        <end position="110"/>
    </location>
</feature>
<dbReference type="AlphaFoldDB" id="A0A6J4IN51"/>